<dbReference type="InterPro" id="IPR046260">
    <property type="entry name" value="HFX_2341-like_N"/>
</dbReference>
<keyword evidence="3" id="KW-1185">Reference proteome</keyword>
<reference evidence="2" key="1">
    <citation type="submission" date="2022-09" db="EMBL/GenBank/DDBJ databases">
        <title>Actin cytoskeleton and complex cell architecture in an #Asgard archaeon.</title>
        <authorList>
            <person name="Ponce Toledo R.I."/>
            <person name="Schleper C."/>
            <person name="Rodrigues Oliveira T."/>
            <person name="Wollweber F."/>
            <person name="Xu J."/>
            <person name="Rittmann S."/>
            <person name="Klingl A."/>
            <person name="Pilhofer M."/>
        </authorList>
    </citation>
    <scope>NUCLEOTIDE SEQUENCE</scope>
    <source>
        <strain evidence="2">B-35</strain>
    </source>
</reference>
<evidence type="ECO:0000313" key="2">
    <source>
        <dbReference type="EMBL" id="UYP46312.1"/>
    </source>
</evidence>
<dbReference type="Pfam" id="PF19810">
    <property type="entry name" value="HFX_2341_N"/>
    <property type="match status" value="1"/>
</dbReference>
<dbReference type="Proteomes" id="UP001208689">
    <property type="component" value="Chromosome"/>
</dbReference>
<accession>A0ABY6HVC6</accession>
<proteinExistence type="predicted"/>
<sequence>MIYQERVHVIPVGDDDVDRIVIPAIQGKADKVYLVTMDDKDLFQTIVQEAESRLRDLRIEVIVKRCNLESFSDFILEIARIIKSEIDKKNILNYSISTGGNLAAAAGMLACLLFQIRPYFIKKDFSIGKISKEQLNIPLYHMDVPGKPLILFLNDMKTEMDNHGTTSISKKDCLELMKRRHPDEIFSSTSGEYNKLKFRYLDKLLGNHFIDIESKVRGRISITSEGLFAWDFFTIYYNVSSRN</sequence>
<organism evidence="2 3">
    <name type="scientific">Candidatus Lokiarchaeum ossiferum</name>
    <dbReference type="NCBI Taxonomy" id="2951803"/>
    <lineage>
        <taxon>Archaea</taxon>
        <taxon>Promethearchaeati</taxon>
        <taxon>Promethearchaeota</taxon>
        <taxon>Promethearchaeia</taxon>
        <taxon>Promethearchaeales</taxon>
        <taxon>Promethearchaeaceae</taxon>
        <taxon>Candidatus Lokiarchaeum</taxon>
    </lineage>
</organism>
<evidence type="ECO:0000259" key="1">
    <source>
        <dbReference type="Pfam" id="PF19810"/>
    </source>
</evidence>
<feature type="domain" description="HFX-2341-like N-terminal" evidence="1">
    <location>
        <begin position="6"/>
        <end position="122"/>
    </location>
</feature>
<protein>
    <recommendedName>
        <fullName evidence="1">HFX-2341-like N-terminal domain-containing protein</fullName>
    </recommendedName>
</protein>
<gene>
    <name evidence="2" type="ORF">NEF87_002597</name>
</gene>
<dbReference type="EMBL" id="CP104013">
    <property type="protein sequence ID" value="UYP46312.1"/>
    <property type="molecule type" value="Genomic_DNA"/>
</dbReference>
<evidence type="ECO:0000313" key="3">
    <source>
        <dbReference type="Proteomes" id="UP001208689"/>
    </source>
</evidence>
<name>A0ABY6HVC6_9ARCH</name>